<dbReference type="InterPro" id="IPR003615">
    <property type="entry name" value="HNH_nuc"/>
</dbReference>
<accession>A0AA96K528</accession>
<dbReference type="EMBL" id="OR475273">
    <property type="protein sequence ID" value="WNM67224.1"/>
    <property type="molecule type" value="Genomic_DNA"/>
</dbReference>
<evidence type="ECO:0000313" key="3">
    <source>
        <dbReference type="Proteomes" id="UP001305630"/>
    </source>
</evidence>
<proteinExistence type="predicted"/>
<dbReference type="Pfam" id="PF13392">
    <property type="entry name" value="HNH_3"/>
    <property type="match status" value="1"/>
</dbReference>
<evidence type="ECO:0000313" key="2">
    <source>
        <dbReference type="EMBL" id="WNM67224.1"/>
    </source>
</evidence>
<dbReference type="InterPro" id="IPR044925">
    <property type="entry name" value="His-Me_finger_sf"/>
</dbReference>
<keyword evidence="2" id="KW-0378">Hydrolase</keyword>
<reference evidence="2 3" key="1">
    <citation type="submission" date="2023-08" db="EMBL/GenBank/DDBJ databases">
        <authorList>
            <person name="Johnson K.L."/>
            <person name="Barnes O.A."/>
            <person name="Oesch R.P."/>
            <person name="Patterson N.C."/>
            <person name="Workman C.J."/>
            <person name="Goncz K."/>
            <person name="Sharbrough J."/>
            <person name="Deveaux L.C."/>
            <person name="Warner M.H."/>
            <person name="Ko C."/>
            <person name="Russell D.A."/>
            <person name="Jacobs-Sera D."/>
            <person name="Hatfull G.F."/>
        </authorList>
    </citation>
    <scope>NUCLEOTIDE SEQUENCE [LARGE SCALE GENOMIC DNA]</scope>
</reference>
<keyword evidence="2" id="KW-0255">Endonuclease</keyword>
<keyword evidence="2" id="KW-0540">Nuclease</keyword>
<protein>
    <submittedName>
        <fullName evidence="2">HNH endonuclease</fullName>
    </submittedName>
</protein>
<dbReference type="Gene3D" id="3.90.75.10">
    <property type="entry name" value="Homing Intron 3 (I-ppo) Encoded Endonuclease, Chain A"/>
    <property type="match status" value="1"/>
</dbReference>
<sequence length="157" mass="18749">MKWVDGAHRRFEEVHQCDDFCKPIGGSIGRPPTPWCKRFPRLISYQEDNACWWWTSSMHKTDAQRNRLNFSLRSQFFIDLGYPAAVDACRWIYENEIDDIPEGMQIDHLCENWRCVNPYHLEPVTVLENNQRYRSTRSSWTLRDEHGIIRGRKEVMS</sequence>
<dbReference type="SUPFAM" id="SSF54060">
    <property type="entry name" value="His-Me finger endonucleases"/>
    <property type="match status" value="1"/>
</dbReference>
<dbReference type="InterPro" id="IPR044930">
    <property type="entry name" value="Homing_endonuclease_His-Me"/>
</dbReference>
<keyword evidence="3" id="KW-1185">Reference proteome</keyword>
<feature type="domain" description="HNH nuclease" evidence="1">
    <location>
        <begin position="90"/>
        <end position="131"/>
    </location>
</feature>
<evidence type="ECO:0000259" key="1">
    <source>
        <dbReference type="Pfam" id="PF13392"/>
    </source>
</evidence>
<organism evidence="2 3">
    <name type="scientific">Gordonia phage Erutan</name>
    <dbReference type="NCBI Taxonomy" id="3043913"/>
    <lineage>
        <taxon>Viruses</taxon>
        <taxon>Duplodnaviria</taxon>
        <taxon>Heunggongvirae</taxon>
        <taxon>Uroviricota</taxon>
        <taxon>Caudoviricetes</taxon>
        <taxon>Dovevirinae</taxon>
        <taxon>Lambovirus</taxon>
        <taxon>Lambovirus erutan</taxon>
    </lineage>
</organism>
<gene>
    <name evidence="2" type="primary">78</name>
    <name evidence="2" type="ORF">SEA_ERUTAN_78</name>
</gene>
<dbReference type="Proteomes" id="UP001305630">
    <property type="component" value="Segment"/>
</dbReference>
<dbReference type="GO" id="GO:0004519">
    <property type="term" value="F:endonuclease activity"/>
    <property type="evidence" value="ECO:0007669"/>
    <property type="project" value="UniProtKB-KW"/>
</dbReference>
<name>A0AA96K528_9CAUD</name>